<accession>A0A915EE83</accession>
<dbReference type="SUPFAM" id="SSF51283">
    <property type="entry name" value="dUTPase-like"/>
    <property type="match status" value="1"/>
</dbReference>
<proteinExistence type="predicted"/>
<protein>
    <submittedName>
        <fullName evidence="2">Uncharacterized protein</fullName>
    </submittedName>
</protein>
<organism evidence="1 2">
    <name type="scientific">Ditylenchus dipsaci</name>
    <dbReference type="NCBI Taxonomy" id="166011"/>
    <lineage>
        <taxon>Eukaryota</taxon>
        <taxon>Metazoa</taxon>
        <taxon>Ecdysozoa</taxon>
        <taxon>Nematoda</taxon>
        <taxon>Chromadorea</taxon>
        <taxon>Rhabditida</taxon>
        <taxon>Tylenchina</taxon>
        <taxon>Tylenchomorpha</taxon>
        <taxon>Sphaerularioidea</taxon>
        <taxon>Anguinidae</taxon>
        <taxon>Anguininae</taxon>
        <taxon>Ditylenchus</taxon>
    </lineage>
</organism>
<name>A0A915EE83_9BILA</name>
<dbReference type="AlphaFoldDB" id="A0A915EE83"/>
<evidence type="ECO:0000313" key="2">
    <source>
        <dbReference type="WBParaSite" id="jg5416"/>
    </source>
</evidence>
<reference evidence="2" key="1">
    <citation type="submission" date="2022-11" db="UniProtKB">
        <authorList>
            <consortium name="WormBaseParasite"/>
        </authorList>
    </citation>
    <scope>IDENTIFICATION</scope>
</reference>
<dbReference type="WBParaSite" id="jg5416">
    <property type="protein sequence ID" value="jg5416"/>
    <property type="gene ID" value="jg5416"/>
</dbReference>
<evidence type="ECO:0000313" key="1">
    <source>
        <dbReference type="Proteomes" id="UP000887574"/>
    </source>
</evidence>
<dbReference type="InterPro" id="IPR036157">
    <property type="entry name" value="dUTPase-like_sf"/>
</dbReference>
<keyword evidence="1" id="KW-1185">Reference proteome</keyword>
<sequence length="221" mass="23571">MNFIVSYKMTDGGPDLVQANTGLQLVCSKQTAPIIPFGYASAQTRVKFSIPSGVQGRVINSASVNWCLLKEKTLKEGNHASLCADVCNISGASIKLQAGEVFAHVIFEPVGSVRQSCMLDTIQDDVTVGPGAAVTVPVSLFGPGNKQPQMNATHFAIVKASVEEYSVGEPTFVIPETFVGVLPNPLTVRVVNTENAFVTLPKTFAGLWTSPLYENIVVERG</sequence>
<dbReference type="Proteomes" id="UP000887574">
    <property type="component" value="Unplaced"/>
</dbReference>